<evidence type="ECO:0008006" key="3">
    <source>
        <dbReference type="Google" id="ProtNLM"/>
    </source>
</evidence>
<gene>
    <name evidence="1" type="ORF">ACFQO9_11250</name>
</gene>
<proteinExistence type="predicted"/>
<sequence>MNYLTLQIKREHLDNILAGKKPDEFREIRPKNAKKFIEYFIAADGEEDVRPRQYDGLKLLNGYASDRPEVIIKYKKAEIEYLVDEDGNPIEYEENGEIYMTAQMVYNLGEVVSRKNI</sequence>
<comment type="caution">
    <text evidence="1">The sequence shown here is derived from an EMBL/GenBank/DDBJ whole genome shotgun (WGS) entry which is preliminary data.</text>
</comment>
<reference evidence="2" key="1">
    <citation type="journal article" date="2019" name="Int. J. Syst. Evol. Microbiol.">
        <title>The Global Catalogue of Microorganisms (GCM) 10K type strain sequencing project: providing services to taxonomists for standard genome sequencing and annotation.</title>
        <authorList>
            <consortium name="The Broad Institute Genomics Platform"/>
            <consortium name="The Broad Institute Genome Sequencing Center for Infectious Disease"/>
            <person name="Wu L."/>
            <person name="Ma J."/>
        </authorList>
    </citation>
    <scope>NUCLEOTIDE SEQUENCE [LARGE SCALE GENOMIC DNA]</scope>
    <source>
        <strain evidence="2">CCUG 54781</strain>
    </source>
</reference>
<protein>
    <recommendedName>
        <fullName evidence="3">ASCH domain-containing protein</fullName>
    </recommendedName>
</protein>
<evidence type="ECO:0000313" key="2">
    <source>
        <dbReference type="Proteomes" id="UP001596550"/>
    </source>
</evidence>
<dbReference type="RefSeq" id="WP_378178543.1">
    <property type="nucleotide sequence ID" value="NZ_JBHTCR010000004.1"/>
</dbReference>
<organism evidence="1 2">
    <name type="scientific">Chryseobacterium zhengzhouense</name>
    <dbReference type="NCBI Taxonomy" id="1636086"/>
    <lineage>
        <taxon>Bacteria</taxon>
        <taxon>Pseudomonadati</taxon>
        <taxon>Bacteroidota</taxon>
        <taxon>Flavobacteriia</taxon>
        <taxon>Flavobacteriales</taxon>
        <taxon>Weeksellaceae</taxon>
        <taxon>Chryseobacterium group</taxon>
        <taxon>Chryseobacterium</taxon>
    </lineage>
</organism>
<evidence type="ECO:0000313" key="1">
    <source>
        <dbReference type="EMBL" id="MFC7347293.1"/>
    </source>
</evidence>
<dbReference type="EMBL" id="JBHTCR010000004">
    <property type="protein sequence ID" value="MFC7347293.1"/>
    <property type="molecule type" value="Genomic_DNA"/>
</dbReference>
<keyword evidence="2" id="KW-1185">Reference proteome</keyword>
<dbReference type="Proteomes" id="UP001596550">
    <property type="component" value="Unassembled WGS sequence"/>
</dbReference>
<name>A0ABW2M1B0_9FLAO</name>
<accession>A0ABW2M1B0</accession>